<comment type="catalytic activity">
    <reaction evidence="12">
        <text>L-threonyl-[protein] + ATP = O-phospho-L-threonyl-[protein] + ADP + H(+)</text>
        <dbReference type="Rhea" id="RHEA:46608"/>
        <dbReference type="Rhea" id="RHEA-COMP:11060"/>
        <dbReference type="Rhea" id="RHEA-COMP:11605"/>
        <dbReference type="ChEBI" id="CHEBI:15378"/>
        <dbReference type="ChEBI" id="CHEBI:30013"/>
        <dbReference type="ChEBI" id="CHEBI:30616"/>
        <dbReference type="ChEBI" id="CHEBI:61977"/>
        <dbReference type="ChEBI" id="CHEBI:456216"/>
        <dbReference type="EC" id="2.7.11.1"/>
    </reaction>
</comment>
<feature type="compositionally biased region" description="Basic residues" evidence="15">
    <location>
        <begin position="680"/>
        <end position="693"/>
    </location>
</feature>
<dbReference type="InterPro" id="IPR017441">
    <property type="entry name" value="Protein_kinase_ATP_BS"/>
</dbReference>
<dbReference type="GO" id="GO:0005524">
    <property type="term" value="F:ATP binding"/>
    <property type="evidence" value="ECO:0007669"/>
    <property type="project" value="UniProtKB-UniRule"/>
</dbReference>
<keyword evidence="10 16" id="KW-1133">Transmembrane helix</keyword>
<dbReference type="Pfam" id="PF00069">
    <property type="entry name" value="Pkinase"/>
    <property type="match status" value="1"/>
</dbReference>
<proteinExistence type="predicted"/>
<keyword evidence="11 16" id="KW-0472">Membrane</keyword>
<keyword evidence="8" id="KW-0418">Kinase</keyword>
<evidence type="ECO:0000256" key="13">
    <source>
        <dbReference type="ARBA" id="ARBA00048679"/>
    </source>
</evidence>
<evidence type="ECO:0000256" key="2">
    <source>
        <dbReference type="ARBA" id="ARBA00012513"/>
    </source>
</evidence>
<evidence type="ECO:0000256" key="10">
    <source>
        <dbReference type="ARBA" id="ARBA00022989"/>
    </source>
</evidence>
<dbReference type="SMART" id="SM00220">
    <property type="entry name" value="S_TKc"/>
    <property type="match status" value="1"/>
</dbReference>
<protein>
    <recommendedName>
        <fullName evidence="2">non-specific serine/threonine protein kinase</fullName>
        <ecNumber evidence="2">2.7.11.1</ecNumber>
    </recommendedName>
</protein>
<feature type="region of interest" description="Disordered" evidence="15">
    <location>
        <begin position="418"/>
        <end position="456"/>
    </location>
</feature>
<dbReference type="InterPro" id="IPR008271">
    <property type="entry name" value="Ser/Thr_kinase_AS"/>
</dbReference>
<feature type="compositionally biased region" description="Basic and acidic residues" evidence="15">
    <location>
        <begin position="427"/>
        <end position="456"/>
    </location>
</feature>
<keyword evidence="3" id="KW-1003">Cell membrane</keyword>
<evidence type="ECO:0000256" key="5">
    <source>
        <dbReference type="ARBA" id="ARBA00022679"/>
    </source>
</evidence>
<accession>A0AA38WG80</accession>
<gene>
    <name evidence="18" type="ORF">OSB04_004812</name>
</gene>
<keyword evidence="9 14" id="KW-0067">ATP-binding</keyword>
<feature type="transmembrane region" description="Helical" evidence="16">
    <location>
        <begin position="21"/>
        <end position="48"/>
    </location>
</feature>
<dbReference type="Proteomes" id="UP001172457">
    <property type="component" value="Chromosome 2"/>
</dbReference>
<dbReference type="InterPro" id="IPR000719">
    <property type="entry name" value="Prot_kinase_dom"/>
</dbReference>
<dbReference type="FunFam" id="1.10.510.10:FF:001023">
    <property type="entry name" value="Os07g0541700 protein"/>
    <property type="match status" value="1"/>
</dbReference>
<sequence length="693" mass="78223">MPSRQQQQQLANHQHATNHRATFVFLVITVFSSILIVIGIVYLLYYLWFSLIHRSRTSPLDSSLPKLRRFTYKELSSATNGFSGDNFIGKGGSGTVYRGILRNGKLAAVKLLDSESPETDRDFQNELRILGGLESRFVVSLLGYCVDKTKRLVVYEYMPNRSLQESLFSERSVLDWKRRFEIILDVSRALEFLHRECDPPVIHGDVKPSNVLLDTEFRAKLSDFGLSRLKIEPDFGVDLFSQDLSGTLAGACTGTGAGESPAIGTPPIDGNEVDFSLALQASSSSTPVNSKVVCNRLKGLGLGFGNDSKGKELSTCTATATAARCGSRGGDGDGHGGDWINDKLTSYEDDFGLTVDNNNRESNLNLNLNHLNSSDYCEDEHKSGKKQWGKDWWWKQDGSGELCSKDYVREWIGSQISPPVNPDWDDDKNSEKPDLDRSSRSNKYKDSHDDNKPFEIEEKRHRKMQEWWKEEHLDELTKKKVEKKKIKRRRFFKLSILRRKRKPMDGDLENGLDPSKEFSFRKNSKNNEMWSGDVFSRELSSTTSMRGTLCYVAPEYGGCGFLIEKADIYSFGVLILVIVSGRRPLHVLASPMKLEKANLISWCRQLAHGGDLLELVDEKLKNEYDKKQASLCINLALACLQKMPELRPDIGDIVKVLKGEIELPILPFEFSPSPPSKLVGRSRSRRKNKNNVD</sequence>
<dbReference type="GO" id="GO:0004674">
    <property type="term" value="F:protein serine/threonine kinase activity"/>
    <property type="evidence" value="ECO:0007669"/>
    <property type="project" value="UniProtKB-KW"/>
</dbReference>
<evidence type="ECO:0000256" key="8">
    <source>
        <dbReference type="ARBA" id="ARBA00022777"/>
    </source>
</evidence>
<evidence type="ECO:0000313" key="19">
    <source>
        <dbReference type="Proteomes" id="UP001172457"/>
    </source>
</evidence>
<dbReference type="FunFam" id="3.30.200.20:FF:000542">
    <property type="entry name" value="Receptor-like serine/threonine-protein kinase At4g25390"/>
    <property type="match status" value="1"/>
</dbReference>
<dbReference type="AlphaFoldDB" id="A0AA38WG80"/>
<comment type="caution">
    <text evidence="18">The sequence shown here is derived from an EMBL/GenBank/DDBJ whole genome shotgun (WGS) entry which is preliminary data.</text>
</comment>
<evidence type="ECO:0000256" key="12">
    <source>
        <dbReference type="ARBA" id="ARBA00047899"/>
    </source>
</evidence>
<dbReference type="EC" id="2.7.11.1" evidence="2"/>
<comment type="subcellular location">
    <subcellularLocation>
        <location evidence="1">Cell membrane</location>
        <topology evidence="1">Single-pass membrane protein</topology>
    </subcellularLocation>
</comment>
<feature type="region of interest" description="Disordered" evidence="15">
    <location>
        <begin position="673"/>
        <end position="693"/>
    </location>
</feature>
<dbReference type="PROSITE" id="PS00108">
    <property type="entry name" value="PROTEIN_KINASE_ST"/>
    <property type="match status" value="1"/>
</dbReference>
<feature type="domain" description="Protein kinase" evidence="17">
    <location>
        <begin position="82"/>
        <end position="666"/>
    </location>
</feature>
<evidence type="ECO:0000256" key="6">
    <source>
        <dbReference type="ARBA" id="ARBA00022692"/>
    </source>
</evidence>
<keyword evidence="5" id="KW-0808">Transferase</keyword>
<dbReference type="FunFam" id="1.10.510.10:FF:000780">
    <property type="entry name" value="Receptor-like serine/threonine-protein kinase At4g25390"/>
    <property type="match status" value="1"/>
</dbReference>
<dbReference type="Gene3D" id="3.30.200.20">
    <property type="entry name" value="Phosphorylase Kinase, domain 1"/>
    <property type="match status" value="1"/>
</dbReference>
<evidence type="ECO:0000256" key="15">
    <source>
        <dbReference type="SAM" id="MobiDB-lite"/>
    </source>
</evidence>
<dbReference type="PANTHER" id="PTHR46821">
    <property type="entry name" value="OS07G0586332 PROTEIN"/>
    <property type="match status" value="1"/>
</dbReference>
<evidence type="ECO:0000256" key="11">
    <source>
        <dbReference type="ARBA" id="ARBA00023136"/>
    </source>
</evidence>
<dbReference type="PROSITE" id="PS50011">
    <property type="entry name" value="PROTEIN_KINASE_DOM"/>
    <property type="match status" value="1"/>
</dbReference>
<keyword evidence="4" id="KW-0723">Serine/threonine-protein kinase</keyword>
<dbReference type="PROSITE" id="PS00107">
    <property type="entry name" value="PROTEIN_KINASE_ATP"/>
    <property type="match status" value="1"/>
</dbReference>
<dbReference type="Gene3D" id="1.10.510.10">
    <property type="entry name" value="Transferase(Phosphotransferase) domain 1"/>
    <property type="match status" value="2"/>
</dbReference>
<evidence type="ECO:0000313" key="18">
    <source>
        <dbReference type="EMBL" id="KAJ9559652.1"/>
    </source>
</evidence>
<feature type="binding site" evidence="14">
    <location>
        <position position="110"/>
    </location>
    <ligand>
        <name>ATP</name>
        <dbReference type="ChEBI" id="CHEBI:30616"/>
    </ligand>
</feature>
<evidence type="ECO:0000256" key="7">
    <source>
        <dbReference type="ARBA" id="ARBA00022741"/>
    </source>
</evidence>
<evidence type="ECO:0000259" key="17">
    <source>
        <dbReference type="PROSITE" id="PS50011"/>
    </source>
</evidence>
<reference evidence="18" key="1">
    <citation type="submission" date="2023-03" db="EMBL/GenBank/DDBJ databases">
        <title>Chromosome-scale reference genome and RAD-based genetic map of yellow starthistle (Centaurea solstitialis) reveal putative structural variation and QTLs associated with invader traits.</title>
        <authorList>
            <person name="Reatini B."/>
            <person name="Cang F.A."/>
            <person name="Jiang Q."/>
            <person name="Mckibben M.T.W."/>
            <person name="Barker M.S."/>
            <person name="Rieseberg L.H."/>
            <person name="Dlugosch K.M."/>
        </authorList>
    </citation>
    <scope>NUCLEOTIDE SEQUENCE</scope>
    <source>
        <strain evidence="18">CAN-66</strain>
        <tissue evidence="18">Leaf</tissue>
    </source>
</reference>
<evidence type="ECO:0000256" key="14">
    <source>
        <dbReference type="PROSITE-ProRule" id="PRU10141"/>
    </source>
</evidence>
<dbReference type="PANTHER" id="PTHR46821:SF4">
    <property type="entry name" value="OS08G0275200 PROTEIN"/>
    <property type="match status" value="1"/>
</dbReference>
<dbReference type="InterPro" id="IPR044576">
    <property type="entry name" value="At4g25390-like"/>
</dbReference>
<organism evidence="18 19">
    <name type="scientific">Centaurea solstitialis</name>
    <name type="common">yellow star-thistle</name>
    <dbReference type="NCBI Taxonomy" id="347529"/>
    <lineage>
        <taxon>Eukaryota</taxon>
        <taxon>Viridiplantae</taxon>
        <taxon>Streptophyta</taxon>
        <taxon>Embryophyta</taxon>
        <taxon>Tracheophyta</taxon>
        <taxon>Spermatophyta</taxon>
        <taxon>Magnoliopsida</taxon>
        <taxon>eudicotyledons</taxon>
        <taxon>Gunneridae</taxon>
        <taxon>Pentapetalae</taxon>
        <taxon>asterids</taxon>
        <taxon>campanulids</taxon>
        <taxon>Asterales</taxon>
        <taxon>Asteraceae</taxon>
        <taxon>Carduoideae</taxon>
        <taxon>Cardueae</taxon>
        <taxon>Centaureinae</taxon>
        <taxon>Centaurea</taxon>
    </lineage>
</organism>
<keyword evidence="19" id="KW-1185">Reference proteome</keyword>
<name>A0AA38WG80_9ASTR</name>
<evidence type="ECO:0000256" key="9">
    <source>
        <dbReference type="ARBA" id="ARBA00022840"/>
    </source>
</evidence>
<keyword evidence="7 14" id="KW-0547">Nucleotide-binding</keyword>
<evidence type="ECO:0000256" key="4">
    <source>
        <dbReference type="ARBA" id="ARBA00022527"/>
    </source>
</evidence>
<comment type="catalytic activity">
    <reaction evidence="13">
        <text>L-seryl-[protein] + ATP = O-phospho-L-seryl-[protein] + ADP + H(+)</text>
        <dbReference type="Rhea" id="RHEA:17989"/>
        <dbReference type="Rhea" id="RHEA-COMP:9863"/>
        <dbReference type="Rhea" id="RHEA-COMP:11604"/>
        <dbReference type="ChEBI" id="CHEBI:15378"/>
        <dbReference type="ChEBI" id="CHEBI:29999"/>
        <dbReference type="ChEBI" id="CHEBI:30616"/>
        <dbReference type="ChEBI" id="CHEBI:83421"/>
        <dbReference type="ChEBI" id="CHEBI:456216"/>
        <dbReference type="EC" id="2.7.11.1"/>
    </reaction>
</comment>
<dbReference type="EMBL" id="JARYMX010000002">
    <property type="protein sequence ID" value="KAJ9559652.1"/>
    <property type="molecule type" value="Genomic_DNA"/>
</dbReference>
<keyword evidence="6 16" id="KW-0812">Transmembrane</keyword>
<dbReference type="SUPFAM" id="SSF56112">
    <property type="entry name" value="Protein kinase-like (PK-like)"/>
    <property type="match status" value="1"/>
</dbReference>
<evidence type="ECO:0000256" key="3">
    <source>
        <dbReference type="ARBA" id="ARBA00022475"/>
    </source>
</evidence>
<dbReference type="GO" id="GO:0005886">
    <property type="term" value="C:plasma membrane"/>
    <property type="evidence" value="ECO:0007669"/>
    <property type="project" value="UniProtKB-SubCell"/>
</dbReference>
<evidence type="ECO:0000256" key="1">
    <source>
        <dbReference type="ARBA" id="ARBA00004162"/>
    </source>
</evidence>
<evidence type="ECO:0000256" key="16">
    <source>
        <dbReference type="SAM" id="Phobius"/>
    </source>
</evidence>
<dbReference type="InterPro" id="IPR011009">
    <property type="entry name" value="Kinase-like_dom_sf"/>
</dbReference>